<dbReference type="AlphaFoldDB" id="A0AA37VAG6"/>
<dbReference type="CDD" id="cd16018">
    <property type="entry name" value="Enpp"/>
    <property type="match status" value="1"/>
</dbReference>
<feature type="signal peptide" evidence="1">
    <location>
        <begin position="1"/>
        <end position="24"/>
    </location>
</feature>
<comment type="caution">
    <text evidence="2">The sequence shown here is derived from an EMBL/GenBank/DDBJ whole genome shotgun (WGS) entry which is preliminary data.</text>
</comment>
<dbReference type="PROSITE" id="PS51257">
    <property type="entry name" value="PROKAR_LIPOPROTEIN"/>
    <property type="match status" value="1"/>
</dbReference>
<dbReference type="Gene3D" id="3.40.720.10">
    <property type="entry name" value="Alkaline Phosphatase, subunit A"/>
    <property type="match status" value="1"/>
</dbReference>
<feature type="chain" id="PRO_5041346351" evidence="1">
    <location>
        <begin position="25"/>
        <end position="440"/>
    </location>
</feature>
<dbReference type="SUPFAM" id="SSF53649">
    <property type="entry name" value="Alkaline phosphatase-like"/>
    <property type="match status" value="1"/>
</dbReference>
<keyword evidence="3" id="KW-1185">Reference proteome</keyword>
<reference evidence="2" key="1">
    <citation type="submission" date="2022-08" db="EMBL/GenBank/DDBJ databases">
        <title>Draft genome sequencing of Roseisolibacter agri AW1220.</title>
        <authorList>
            <person name="Tobiishi Y."/>
            <person name="Tonouchi A."/>
        </authorList>
    </citation>
    <scope>NUCLEOTIDE SEQUENCE</scope>
    <source>
        <strain evidence="2">AW1220</strain>
    </source>
</reference>
<name>A0AA37VAG6_9BACT</name>
<dbReference type="InterPro" id="IPR017850">
    <property type="entry name" value="Alkaline_phosphatase_core_sf"/>
</dbReference>
<dbReference type="EMBL" id="BRXS01000003">
    <property type="protein sequence ID" value="GLC25423.1"/>
    <property type="molecule type" value="Genomic_DNA"/>
</dbReference>
<sequence>MSVVMRARRLLPLTLAAAAAAACARGVTPAPTPAPSARAAADTAGPIVVVLSFDGFGRTYLERGLPLPNLARLAARGVRARALTPSFPSLTFPNHFTMVTGRVPGHSGLVMNKMWDPALHAMYVSKDSVAPGEARWYQAEPLWATAERQGVRAATFFWPGSAAPTADGVRASTVMQPYDDRISTETKVDSIAAWLRRPAATRPRFVAVYVPSVDQIGHRNGPTAAATDSAVAAADRAVGRLLDSVAASPVAARVNVVVLSDHGMLPLAAEPVVDLSRWADMTHVRAVDNGPYMALWFDGDAARLEATYAALQRGFAASGVPARVWRRRETPVEWALRDQPRAGDLVVLAGPGHFVTARPVPPNVRINPGDHGWDPAAAPGLDGIFLAAGPNVRPLGELPAFRNVHVYPFLARLLGVRPVPGGDGDDAVLRAAHRSGPEAP</sequence>
<gene>
    <name evidence="2" type="ORF">rosag_19360</name>
</gene>
<dbReference type="Proteomes" id="UP001161325">
    <property type="component" value="Unassembled WGS sequence"/>
</dbReference>
<dbReference type="PANTHER" id="PTHR10151:SF120">
    <property type="entry name" value="BIS(5'-ADENOSYL)-TRIPHOSPHATASE"/>
    <property type="match status" value="1"/>
</dbReference>
<keyword evidence="1" id="KW-0732">Signal</keyword>
<evidence type="ECO:0000313" key="3">
    <source>
        <dbReference type="Proteomes" id="UP001161325"/>
    </source>
</evidence>
<dbReference type="Gene3D" id="3.30.1360.180">
    <property type="match status" value="1"/>
</dbReference>
<organism evidence="2 3">
    <name type="scientific">Roseisolibacter agri</name>
    <dbReference type="NCBI Taxonomy" id="2014610"/>
    <lineage>
        <taxon>Bacteria</taxon>
        <taxon>Pseudomonadati</taxon>
        <taxon>Gemmatimonadota</taxon>
        <taxon>Gemmatimonadia</taxon>
        <taxon>Gemmatimonadales</taxon>
        <taxon>Gemmatimonadaceae</taxon>
        <taxon>Roseisolibacter</taxon>
    </lineage>
</organism>
<dbReference type="Pfam" id="PF01663">
    <property type="entry name" value="Phosphodiest"/>
    <property type="match status" value="1"/>
</dbReference>
<evidence type="ECO:0000256" key="1">
    <source>
        <dbReference type="SAM" id="SignalP"/>
    </source>
</evidence>
<evidence type="ECO:0000313" key="2">
    <source>
        <dbReference type="EMBL" id="GLC25423.1"/>
    </source>
</evidence>
<dbReference type="GO" id="GO:0016787">
    <property type="term" value="F:hydrolase activity"/>
    <property type="evidence" value="ECO:0007669"/>
    <property type="project" value="UniProtKB-ARBA"/>
</dbReference>
<protein>
    <submittedName>
        <fullName evidence="2">Alkaline phosphatase family protein</fullName>
    </submittedName>
</protein>
<dbReference type="InterPro" id="IPR002591">
    <property type="entry name" value="Phosphodiest/P_Trfase"/>
</dbReference>
<accession>A0AA37VAG6</accession>
<dbReference type="PANTHER" id="PTHR10151">
    <property type="entry name" value="ECTONUCLEOTIDE PYROPHOSPHATASE/PHOSPHODIESTERASE"/>
    <property type="match status" value="1"/>
</dbReference>
<proteinExistence type="predicted"/>